<dbReference type="AlphaFoldDB" id="A0A6L8RNY0"/>
<sequence>MVGKENFWTDIIDQPLANSAENVESIMQGQCEDVKAASRGLIEARFVKLAFTTKTTGSMWSTQEMKLQFGSPKTIKVEKTALKLSDVNDSYSPSDYAFDIFTTQYKFRILTMKLGAVYPIELVLDEDIFCQTRDLYPDGIAVSKHKGSIVVQNDNELKGCLEIIISRNEKMKFIVHKMIESESALHADANDE</sequence>
<protein>
    <submittedName>
        <fullName evidence="1">Uncharacterized protein</fullName>
    </submittedName>
</protein>
<gene>
    <name evidence="1" type="ORF">GT635_09290</name>
</gene>
<proteinExistence type="predicted"/>
<comment type="caution">
    <text evidence="1">The sequence shown here is derived from an EMBL/GenBank/DDBJ whole genome shotgun (WGS) entry which is preliminary data.</text>
</comment>
<evidence type="ECO:0000313" key="2">
    <source>
        <dbReference type="Proteomes" id="UP000481598"/>
    </source>
</evidence>
<dbReference type="Proteomes" id="UP000481598">
    <property type="component" value="Unassembled WGS sequence"/>
</dbReference>
<name>A0A6L8RNY0_9ACTN</name>
<evidence type="ECO:0000313" key="1">
    <source>
        <dbReference type="EMBL" id="MZJ86636.1"/>
    </source>
</evidence>
<dbReference type="EMBL" id="WWTB01000025">
    <property type="protein sequence ID" value="MZJ86636.1"/>
    <property type="molecule type" value="Genomic_DNA"/>
</dbReference>
<dbReference type="RefSeq" id="WP_161154763.1">
    <property type="nucleotide sequence ID" value="NZ_WWSY01000001.1"/>
</dbReference>
<organism evidence="1 2">
    <name type="scientific">Collinsella aerofaciens</name>
    <dbReference type="NCBI Taxonomy" id="74426"/>
    <lineage>
        <taxon>Bacteria</taxon>
        <taxon>Bacillati</taxon>
        <taxon>Actinomycetota</taxon>
        <taxon>Coriobacteriia</taxon>
        <taxon>Coriobacteriales</taxon>
        <taxon>Coriobacteriaceae</taxon>
        <taxon>Collinsella</taxon>
    </lineage>
</organism>
<accession>A0A6L8RNY0</accession>
<reference evidence="1 2" key="1">
    <citation type="journal article" date="2019" name="Nat. Med.">
        <title>A library of human gut bacterial isolates paired with longitudinal multiomics data enables mechanistic microbiome research.</title>
        <authorList>
            <person name="Poyet M."/>
            <person name="Groussin M."/>
            <person name="Gibbons S.M."/>
            <person name="Avila-Pacheco J."/>
            <person name="Jiang X."/>
            <person name="Kearney S.M."/>
            <person name="Perrotta A.R."/>
            <person name="Berdy B."/>
            <person name="Zhao S."/>
            <person name="Lieberman T.D."/>
            <person name="Swanson P.K."/>
            <person name="Smith M."/>
            <person name="Roesemann S."/>
            <person name="Alexander J.E."/>
            <person name="Rich S.A."/>
            <person name="Livny J."/>
            <person name="Vlamakis H."/>
            <person name="Clish C."/>
            <person name="Bullock K."/>
            <person name="Deik A."/>
            <person name="Scott J."/>
            <person name="Pierce K.A."/>
            <person name="Xavier R.J."/>
            <person name="Alm E.J."/>
        </authorList>
    </citation>
    <scope>NUCLEOTIDE SEQUENCE [LARGE SCALE GENOMIC DNA]</scope>
    <source>
        <strain evidence="1 2">BIOML-A10</strain>
    </source>
</reference>